<comment type="caution">
    <text evidence="2">The sequence shown here is derived from an EMBL/GenBank/DDBJ whole genome shotgun (WGS) entry which is preliminary data.</text>
</comment>
<reference evidence="2" key="1">
    <citation type="submission" date="2023-10" db="EMBL/GenBank/DDBJ databases">
        <title>Genome assemblies of two species of porcelain crab, Petrolisthes cinctipes and Petrolisthes manimaculis (Anomura: Porcellanidae).</title>
        <authorList>
            <person name="Angst P."/>
        </authorList>
    </citation>
    <scope>NUCLEOTIDE SEQUENCE</scope>
    <source>
        <strain evidence="2">PB745_01</strain>
        <tissue evidence="2">Gill</tissue>
    </source>
</reference>
<organism evidence="2 3">
    <name type="scientific">Petrolisthes cinctipes</name>
    <name type="common">Flat porcelain crab</name>
    <dbReference type="NCBI Taxonomy" id="88211"/>
    <lineage>
        <taxon>Eukaryota</taxon>
        <taxon>Metazoa</taxon>
        <taxon>Ecdysozoa</taxon>
        <taxon>Arthropoda</taxon>
        <taxon>Crustacea</taxon>
        <taxon>Multicrustacea</taxon>
        <taxon>Malacostraca</taxon>
        <taxon>Eumalacostraca</taxon>
        <taxon>Eucarida</taxon>
        <taxon>Decapoda</taxon>
        <taxon>Pleocyemata</taxon>
        <taxon>Anomura</taxon>
        <taxon>Galatheoidea</taxon>
        <taxon>Porcellanidae</taxon>
        <taxon>Petrolisthes</taxon>
    </lineage>
</organism>
<keyword evidence="3" id="KW-1185">Reference proteome</keyword>
<dbReference type="Proteomes" id="UP001286313">
    <property type="component" value="Unassembled WGS sequence"/>
</dbReference>
<protein>
    <submittedName>
        <fullName evidence="2">Uncharacterized protein</fullName>
    </submittedName>
</protein>
<gene>
    <name evidence="2" type="ORF">Pcinc_044124</name>
</gene>
<accession>A0AAE1BHF2</accession>
<feature type="compositionally biased region" description="Basic and acidic residues" evidence="1">
    <location>
        <begin position="106"/>
        <end position="117"/>
    </location>
</feature>
<feature type="region of interest" description="Disordered" evidence="1">
    <location>
        <begin position="106"/>
        <end position="127"/>
    </location>
</feature>
<name>A0AAE1BHF2_PETCI</name>
<proteinExistence type="predicted"/>
<evidence type="ECO:0000313" key="3">
    <source>
        <dbReference type="Proteomes" id="UP001286313"/>
    </source>
</evidence>
<dbReference type="EMBL" id="JAWQEG010009134">
    <property type="protein sequence ID" value="KAK3849109.1"/>
    <property type="molecule type" value="Genomic_DNA"/>
</dbReference>
<evidence type="ECO:0000256" key="1">
    <source>
        <dbReference type="SAM" id="MobiDB-lite"/>
    </source>
</evidence>
<sequence length="186" mass="20958">MLPAALKLKITEEYDAGERTVVRVRWKCFRAGGERKEARLPGSVLCEGSWRCTERVRRGEQTKVGTPESALWREKIGEGINAWPRGPQLHEKQRILLHIARPAVNKHGEQGGADREGPAPQTPRPKHSWNILAHTTTLAALRSIHLQPTTLTIYLSKQKLYLLIAVNRKNEGNLKLIALCNMFTST</sequence>
<dbReference type="AlphaFoldDB" id="A0AAE1BHF2"/>
<evidence type="ECO:0000313" key="2">
    <source>
        <dbReference type="EMBL" id="KAK3849109.1"/>
    </source>
</evidence>